<gene>
    <name evidence="2" type="ORF">JO380_000261</name>
</gene>
<dbReference type="EMBL" id="JAUSVM010000001">
    <property type="protein sequence ID" value="MDQ0423880.1"/>
    <property type="molecule type" value="Genomic_DNA"/>
</dbReference>
<evidence type="ECO:0008006" key="4">
    <source>
        <dbReference type="Google" id="ProtNLM"/>
    </source>
</evidence>
<proteinExistence type="predicted"/>
<keyword evidence="3" id="KW-1185">Reference proteome</keyword>
<dbReference type="Proteomes" id="UP001240250">
    <property type="component" value="Unassembled WGS sequence"/>
</dbReference>
<sequence>MQGGSTCSSDPQRAQRSRRSPRSQVLAAGASAANATAGDELDPGVTVDTQVIDFATLNAAAGVSTQADQSSRNAYTESQARSGRLVDAAATLTATVGDTAVTWDAALALDSVVVDTLYDETSVEPQGQGVAIKTNGEQAADAQGVVALSSGAGLGQGYGASGGTKLNGNCVSTTTTGGTATTCFEKYKLQQNSSTRDHFYYGRWATATGASNAWTPTQIDIRSRPHKNNTSIATMSNYWPKAGQNVCAGGGTFGFSASGFSISIPIQQCSDLTPIPNGTTMGVIYDQGAIYNGRSKGADFGMVVDTFKNKTAYLADYTYVKFCGATYLSCDGNLRKDSTW</sequence>
<feature type="region of interest" description="Disordered" evidence="1">
    <location>
        <begin position="1"/>
        <end position="42"/>
    </location>
</feature>
<protein>
    <recommendedName>
        <fullName evidence="4">3D domain-containing protein</fullName>
    </recommendedName>
</protein>
<feature type="compositionally biased region" description="Low complexity" evidence="1">
    <location>
        <begin position="22"/>
        <end position="37"/>
    </location>
</feature>
<evidence type="ECO:0000256" key="1">
    <source>
        <dbReference type="SAM" id="MobiDB-lite"/>
    </source>
</evidence>
<dbReference type="RefSeq" id="WP_156442068.1">
    <property type="nucleotide sequence ID" value="NZ_JAUSVM010000001.1"/>
</dbReference>
<evidence type="ECO:0000313" key="3">
    <source>
        <dbReference type="Proteomes" id="UP001240250"/>
    </source>
</evidence>
<reference evidence="2 3" key="1">
    <citation type="submission" date="2023-07" db="EMBL/GenBank/DDBJ databases">
        <title>Sequencing the genomes of 1000 actinobacteria strains.</title>
        <authorList>
            <person name="Klenk H.-P."/>
        </authorList>
    </citation>
    <scope>NUCLEOTIDE SEQUENCE [LARGE SCALE GENOMIC DNA]</scope>
    <source>
        <strain evidence="2 3">DSM 14785</strain>
    </source>
</reference>
<evidence type="ECO:0000313" key="2">
    <source>
        <dbReference type="EMBL" id="MDQ0423880.1"/>
    </source>
</evidence>
<comment type="caution">
    <text evidence="2">The sequence shown here is derived from an EMBL/GenBank/DDBJ whole genome shotgun (WGS) entry which is preliminary data.</text>
</comment>
<accession>A0ABU0GGW7</accession>
<organism evidence="2 3">
    <name type="scientific">Cellulomonas iranensis</name>
    <dbReference type="NCBI Taxonomy" id="76862"/>
    <lineage>
        <taxon>Bacteria</taxon>
        <taxon>Bacillati</taxon>
        <taxon>Actinomycetota</taxon>
        <taxon>Actinomycetes</taxon>
        <taxon>Micrococcales</taxon>
        <taxon>Cellulomonadaceae</taxon>
        <taxon>Cellulomonas</taxon>
    </lineage>
</organism>
<name>A0ABU0GGW7_9CELL</name>